<reference evidence="2 3" key="1">
    <citation type="journal article" date="2010" name="J. Bacteriol.">
        <title>Short-term signatures of evolutionary change in the Salmonella enterica serovar typhimurium 14028 genome.</title>
        <authorList>
            <person name="Jarvik T."/>
            <person name="Smillie C."/>
            <person name="Groisman E.A."/>
            <person name="Ochman H."/>
        </authorList>
    </citation>
    <scope>NUCLEOTIDE SEQUENCE [LARGE SCALE GENOMIC DNA]</scope>
    <source>
        <strain evidence="3">14028s / SGSC 2262</strain>
    </source>
</reference>
<dbReference type="AlphaFoldDB" id="A0A0F6B2H9"/>
<dbReference type="RefSeq" id="WP_000480735.1">
    <property type="nucleotide sequence ID" value="NC_016856.1"/>
</dbReference>
<sequence>MFMFLPFLLALSVAMGAINRKDKVSYILWAVLLIVTILSFIHHMTNSLTLSF</sequence>
<dbReference type="Pfam" id="PF19455">
    <property type="entry name" value="DUF5993"/>
    <property type="match status" value="1"/>
</dbReference>
<keyword evidence="1" id="KW-0812">Transmembrane</keyword>
<dbReference type="EMBL" id="CP001363">
    <property type="protein sequence ID" value="ACY88718.1"/>
    <property type="molecule type" value="Genomic_DNA"/>
</dbReference>
<dbReference type="BioCyc" id="SENT588858:STM14_RS10215-MONOMER"/>
<accession>A0A0F6B2H9</accession>
<dbReference type="Proteomes" id="UP000002695">
    <property type="component" value="Chromosome"/>
</dbReference>
<keyword evidence="3" id="KW-1185">Reference proteome</keyword>
<evidence type="ECO:0000313" key="2">
    <source>
        <dbReference type="EMBL" id="ACY88718.1"/>
    </source>
</evidence>
<evidence type="ECO:0000256" key="1">
    <source>
        <dbReference type="SAM" id="Phobius"/>
    </source>
</evidence>
<proteinExistence type="predicted"/>
<feature type="transmembrane region" description="Helical" evidence="1">
    <location>
        <begin position="26"/>
        <end position="45"/>
    </location>
</feature>
<gene>
    <name evidence="2" type="ordered locus">STM14_2257</name>
</gene>
<dbReference type="KEGG" id="seo:STM14_2257"/>
<keyword evidence="1" id="KW-1133">Transmembrane helix</keyword>
<dbReference type="PATRIC" id="fig|588858.6.peg.2120"/>
<evidence type="ECO:0000313" key="3">
    <source>
        <dbReference type="Proteomes" id="UP000002695"/>
    </source>
</evidence>
<name>A0A0F6B2H9_SALT1</name>
<organism evidence="2 3">
    <name type="scientific">Salmonella typhimurium (strain 14028s / SGSC 2262)</name>
    <dbReference type="NCBI Taxonomy" id="588858"/>
    <lineage>
        <taxon>Bacteria</taxon>
        <taxon>Pseudomonadati</taxon>
        <taxon>Pseudomonadota</taxon>
        <taxon>Gammaproteobacteria</taxon>
        <taxon>Enterobacterales</taxon>
        <taxon>Enterobacteriaceae</taxon>
        <taxon>Salmonella</taxon>
    </lineage>
</organism>
<dbReference type="HOGENOM" id="CLU_213697_0_0_6"/>
<protein>
    <submittedName>
        <fullName evidence="2">Inner membrane protein</fullName>
    </submittedName>
</protein>
<keyword evidence="1" id="KW-0472">Membrane</keyword>
<dbReference type="InterPro" id="IPR046035">
    <property type="entry name" value="DUF5993"/>
</dbReference>